<reference evidence="1 2" key="1">
    <citation type="journal article" date="2014" name="Agronomy (Basel)">
        <title>A Draft Genome Sequence for Ensete ventricosum, the Drought-Tolerant Tree Against Hunger.</title>
        <authorList>
            <person name="Harrison J."/>
            <person name="Moore K.A."/>
            <person name="Paszkiewicz K."/>
            <person name="Jones T."/>
            <person name="Grant M."/>
            <person name="Ambacheew D."/>
            <person name="Muzemil S."/>
            <person name="Studholme D.J."/>
        </authorList>
    </citation>
    <scope>NUCLEOTIDE SEQUENCE [LARGE SCALE GENOMIC DNA]</scope>
</reference>
<evidence type="ECO:0000313" key="2">
    <source>
        <dbReference type="Proteomes" id="UP000287651"/>
    </source>
</evidence>
<dbReference type="EMBL" id="AMZH03019450">
    <property type="protein sequence ID" value="RRT40340.1"/>
    <property type="molecule type" value="Genomic_DNA"/>
</dbReference>
<gene>
    <name evidence="1" type="ORF">B296_00041413</name>
</gene>
<dbReference type="AlphaFoldDB" id="A0A426XLN0"/>
<organism evidence="1 2">
    <name type="scientific">Ensete ventricosum</name>
    <name type="common">Abyssinian banana</name>
    <name type="synonym">Musa ensete</name>
    <dbReference type="NCBI Taxonomy" id="4639"/>
    <lineage>
        <taxon>Eukaryota</taxon>
        <taxon>Viridiplantae</taxon>
        <taxon>Streptophyta</taxon>
        <taxon>Embryophyta</taxon>
        <taxon>Tracheophyta</taxon>
        <taxon>Spermatophyta</taxon>
        <taxon>Magnoliopsida</taxon>
        <taxon>Liliopsida</taxon>
        <taxon>Zingiberales</taxon>
        <taxon>Musaceae</taxon>
        <taxon>Ensete</taxon>
    </lineage>
</organism>
<proteinExistence type="predicted"/>
<evidence type="ECO:0000313" key="1">
    <source>
        <dbReference type="EMBL" id="RRT40340.1"/>
    </source>
</evidence>
<name>A0A426XLN0_ENSVE</name>
<dbReference type="Proteomes" id="UP000287651">
    <property type="component" value="Unassembled WGS sequence"/>
</dbReference>
<comment type="caution">
    <text evidence="1">The sequence shown here is derived from an EMBL/GenBank/DDBJ whole genome shotgun (WGS) entry which is preliminary data.</text>
</comment>
<accession>A0A426XLN0</accession>
<protein>
    <submittedName>
        <fullName evidence="1">Uncharacterized protein</fullName>
    </submittedName>
</protein>
<sequence length="194" mass="21752">MGATFRRWSWVYRSLLGRRVGVCSSGLLATGGRVLWRGEEGWLGHRGRLARDRHMLSQLGNERNDSLYHPYKRLDLVGEIEECLDGDDRMPDIGTRRCSHLHAGEEGAALRVQGHGGQLGSPPRDAKWPCLAMGALAISSHSSSVEYVVQLYVKAEMSSWLDSIQVRMVAHVDRLNHRLVDRIEVNDSKPLLVS</sequence>